<dbReference type="GO" id="GO:0019509">
    <property type="term" value="P:L-methionine salvage from methylthioadenosine"/>
    <property type="evidence" value="ECO:0007669"/>
    <property type="project" value="TreeGrafter"/>
</dbReference>
<reference evidence="4" key="1">
    <citation type="journal article" date="2023" name="Mol. Phylogenet. Evol.">
        <title>Genome-scale phylogeny and comparative genomics of the fungal order Sordariales.</title>
        <authorList>
            <person name="Hensen N."/>
            <person name="Bonometti L."/>
            <person name="Westerberg I."/>
            <person name="Brannstrom I.O."/>
            <person name="Guillou S."/>
            <person name="Cros-Aarteil S."/>
            <person name="Calhoun S."/>
            <person name="Haridas S."/>
            <person name="Kuo A."/>
            <person name="Mondo S."/>
            <person name="Pangilinan J."/>
            <person name="Riley R."/>
            <person name="LaButti K."/>
            <person name="Andreopoulos B."/>
            <person name="Lipzen A."/>
            <person name="Chen C."/>
            <person name="Yan M."/>
            <person name="Daum C."/>
            <person name="Ng V."/>
            <person name="Clum A."/>
            <person name="Steindorff A."/>
            <person name="Ohm R.A."/>
            <person name="Martin F."/>
            <person name="Silar P."/>
            <person name="Natvig D.O."/>
            <person name="Lalanne C."/>
            <person name="Gautier V."/>
            <person name="Ament-Velasquez S.L."/>
            <person name="Kruys A."/>
            <person name="Hutchinson M.I."/>
            <person name="Powell A.J."/>
            <person name="Barry K."/>
            <person name="Miller A.N."/>
            <person name="Grigoriev I.V."/>
            <person name="Debuchy R."/>
            <person name="Gladieux P."/>
            <person name="Hiltunen Thoren M."/>
            <person name="Johannesson H."/>
        </authorList>
    </citation>
    <scope>NUCLEOTIDE SEQUENCE</scope>
    <source>
        <strain evidence="4">CBS 532.94</strain>
    </source>
</reference>
<feature type="domain" description="Nudix hydrolase" evidence="3">
    <location>
        <begin position="12"/>
        <end position="155"/>
    </location>
</feature>
<dbReference type="Pfam" id="PF00293">
    <property type="entry name" value="NUDIX"/>
    <property type="match status" value="1"/>
</dbReference>
<dbReference type="CDD" id="cd18872">
    <property type="entry name" value="NUDIX_eIF-2B"/>
    <property type="match status" value="1"/>
</dbReference>
<dbReference type="PROSITE" id="PS51462">
    <property type="entry name" value="NUDIX"/>
    <property type="match status" value="1"/>
</dbReference>
<dbReference type="AlphaFoldDB" id="A0AAN7H645"/>
<dbReference type="Gene3D" id="3.90.79.10">
    <property type="entry name" value="Nucleoside Triphosphate Pyrophosphohydrolase"/>
    <property type="match status" value="1"/>
</dbReference>
<dbReference type="InterPro" id="IPR000086">
    <property type="entry name" value="NUDIX_hydrolase_dom"/>
</dbReference>
<dbReference type="EMBL" id="MU860171">
    <property type="protein sequence ID" value="KAK4236791.1"/>
    <property type="molecule type" value="Genomic_DNA"/>
</dbReference>
<dbReference type="PANTHER" id="PTHR43475">
    <property type="entry name" value="METHYLTHIORIBOSE-1-PHOSPHATE ISOMERASE"/>
    <property type="match status" value="1"/>
</dbReference>
<dbReference type="InterPro" id="IPR000649">
    <property type="entry name" value="IF-2B-related"/>
</dbReference>
<accession>A0AAN7H645</accession>
<gene>
    <name evidence="4" type="ORF">C8A03DRAFT_45248</name>
</gene>
<keyword evidence="5" id="KW-1185">Reference proteome</keyword>
<organism evidence="4 5">
    <name type="scientific">Achaetomium macrosporum</name>
    <dbReference type="NCBI Taxonomy" id="79813"/>
    <lineage>
        <taxon>Eukaryota</taxon>
        <taxon>Fungi</taxon>
        <taxon>Dikarya</taxon>
        <taxon>Ascomycota</taxon>
        <taxon>Pezizomycotina</taxon>
        <taxon>Sordariomycetes</taxon>
        <taxon>Sordariomycetidae</taxon>
        <taxon>Sordariales</taxon>
        <taxon>Chaetomiaceae</taxon>
        <taxon>Achaetomium</taxon>
    </lineage>
</organism>
<dbReference type="InterPro" id="IPR015797">
    <property type="entry name" value="NUDIX_hydrolase-like_dom_sf"/>
</dbReference>
<evidence type="ECO:0000256" key="2">
    <source>
        <dbReference type="RuleBase" id="RU003814"/>
    </source>
</evidence>
<proteinExistence type="inferred from homology"/>
<dbReference type="InterPro" id="IPR042529">
    <property type="entry name" value="IF_2B-like_C"/>
</dbReference>
<reference evidence="4" key="2">
    <citation type="submission" date="2023-05" db="EMBL/GenBank/DDBJ databases">
        <authorList>
            <consortium name="Lawrence Berkeley National Laboratory"/>
            <person name="Steindorff A."/>
            <person name="Hensen N."/>
            <person name="Bonometti L."/>
            <person name="Westerberg I."/>
            <person name="Brannstrom I.O."/>
            <person name="Guillou S."/>
            <person name="Cros-Aarteil S."/>
            <person name="Calhoun S."/>
            <person name="Haridas S."/>
            <person name="Kuo A."/>
            <person name="Mondo S."/>
            <person name="Pangilinan J."/>
            <person name="Riley R."/>
            <person name="Labutti K."/>
            <person name="Andreopoulos B."/>
            <person name="Lipzen A."/>
            <person name="Chen C."/>
            <person name="Yanf M."/>
            <person name="Daum C."/>
            <person name="Ng V."/>
            <person name="Clum A."/>
            <person name="Ohm R."/>
            <person name="Martin F."/>
            <person name="Silar P."/>
            <person name="Natvig D."/>
            <person name="Lalanne C."/>
            <person name="Gautier V."/>
            <person name="Ament-Velasquez S.L."/>
            <person name="Kruys A."/>
            <person name="Hutchinson M.I."/>
            <person name="Powell A.J."/>
            <person name="Barry K."/>
            <person name="Miller A.N."/>
            <person name="Grigoriev I.V."/>
            <person name="Debuchy R."/>
            <person name="Gladieux P."/>
            <person name="Thoren M.H."/>
            <person name="Johannesson H."/>
        </authorList>
    </citation>
    <scope>NUCLEOTIDE SEQUENCE</scope>
    <source>
        <strain evidence="4">CBS 532.94</strain>
    </source>
</reference>
<comment type="caution">
    <text evidence="4">The sequence shown here is derived from an EMBL/GenBank/DDBJ whole genome shotgun (WGS) entry which is preliminary data.</text>
</comment>
<protein>
    <recommendedName>
        <fullName evidence="3">Nudix hydrolase domain-containing protein</fullName>
    </recommendedName>
</protein>
<name>A0AAN7H645_9PEZI</name>
<dbReference type="Proteomes" id="UP001303760">
    <property type="component" value="Unassembled WGS sequence"/>
</dbReference>
<dbReference type="PANTHER" id="PTHR43475:SF3">
    <property type="entry name" value="TRANSLATION INITIATION FACTOR EIF-2B SUBUNIT FAMILY PROTEIN (AFU_ORTHOLOGUE AFUA_2G14290)"/>
    <property type="match status" value="1"/>
</dbReference>
<dbReference type="SUPFAM" id="SSF100950">
    <property type="entry name" value="NagB/RpiA/CoA transferase-like"/>
    <property type="match status" value="1"/>
</dbReference>
<evidence type="ECO:0000313" key="4">
    <source>
        <dbReference type="EMBL" id="KAK4236791.1"/>
    </source>
</evidence>
<evidence type="ECO:0000256" key="1">
    <source>
        <dbReference type="ARBA" id="ARBA00007251"/>
    </source>
</evidence>
<dbReference type="SUPFAM" id="SSF55811">
    <property type="entry name" value="Nudix"/>
    <property type="match status" value="1"/>
</dbReference>
<dbReference type="GO" id="GO:0046523">
    <property type="term" value="F:S-methyl-5-thioribose-1-phosphate isomerase activity"/>
    <property type="evidence" value="ECO:0007669"/>
    <property type="project" value="TreeGrafter"/>
</dbReference>
<dbReference type="Gene3D" id="3.40.50.10470">
    <property type="entry name" value="Translation initiation factor eif-2b, domain 2"/>
    <property type="match status" value="1"/>
</dbReference>
<evidence type="ECO:0000313" key="5">
    <source>
        <dbReference type="Proteomes" id="UP001303760"/>
    </source>
</evidence>
<sequence length="538" mass="59014">MATTSSSAGEWKKRSVVSSFIMKADDDQRPRVALFRRSDKVSTYQHHLAPISGTIDPASDPSPLAAAWRELKEETTLTPTSLAFLRQGKPYTFTDASIRREWTVHPFLFRLKNPATDEQQIQIDWEHEGWEWHDPDRVIRDADAAEYKDFPGGVPRLAQSLRRVWFETDLGPAASKVLSVGLESLARDHDSGARQMAGAALLTLRRVIAEMDEPGKNGRVEEWWEKLRFGAWHLWKNGRESMGAAIMSALLAALASIEQAMQKTAEPGSLREVVLRKLDARIAARQEAAKRVSHAFAAYLEKTFPSKLASREPISVLTLSESSTIRQGLRDAAVESGFLLDLHVLESRPLYEGVSLAGSVAEDLIGSLSSPGAEHKITIYSDASAALAASGIDAVVLGADRIAASGAVSNKTGSLPAVLSAKRVCPGAKVIVLGESDKIAPPGRPEDHVVEDNDPTQISRAWTAEYNSPRVRGAAAAMQKSDSRPSSVKFEIRNVFFEWVPASLIDAYVTEAGEWTVQQIARHSEKLQAEQERFFGSL</sequence>
<dbReference type="Pfam" id="PF01008">
    <property type="entry name" value="IF-2B"/>
    <property type="match status" value="1"/>
</dbReference>
<dbReference type="InterPro" id="IPR037171">
    <property type="entry name" value="NagB/RpiA_transferase-like"/>
</dbReference>
<evidence type="ECO:0000259" key="3">
    <source>
        <dbReference type="PROSITE" id="PS51462"/>
    </source>
</evidence>
<comment type="similarity">
    <text evidence="1 2">Belongs to the eIF-2B alpha/beta/delta subunits family.</text>
</comment>